<dbReference type="SMART" id="SM00327">
    <property type="entry name" value="VWA"/>
    <property type="match status" value="1"/>
</dbReference>
<reference evidence="5 6" key="1">
    <citation type="journal article" date="2014" name="Nat. Commun.">
        <title>Klebsormidium flaccidum genome reveals primary factors for plant terrestrial adaptation.</title>
        <authorList>
            <person name="Hori K."/>
            <person name="Maruyama F."/>
            <person name="Fujisawa T."/>
            <person name="Togashi T."/>
            <person name="Yamamoto N."/>
            <person name="Seo M."/>
            <person name="Sato S."/>
            <person name="Yamada T."/>
            <person name="Mori H."/>
            <person name="Tajima N."/>
            <person name="Moriyama T."/>
            <person name="Ikeuchi M."/>
            <person name="Watanabe M."/>
            <person name="Wada H."/>
            <person name="Kobayashi K."/>
            <person name="Saito M."/>
            <person name="Masuda T."/>
            <person name="Sasaki-Sekimoto Y."/>
            <person name="Mashiguchi K."/>
            <person name="Awai K."/>
            <person name="Shimojima M."/>
            <person name="Masuda S."/>
            <person name="Iwai M."/>
            <person name="Nobusawa T."/>
            <person name="Narise T."/>
            <person name="Kondo S."/>
            <person name="Saito H."/>
            <person name="Sato R."/>
            <person name="Murakawa M."/>
            <person name="Ihara Y."/>
            <person name="Oshima-Yamada Y."/>
            <person name="Ohtaka K."/>
            <person name="Satoh M."/>
            <person name="Sonobe K."/>
            <person name="Ishii M."/>
            <person name="Ohtani R."/>
            <person name="Kanamori-Sato M."/>
            <person name="Honoki R."/>
            <person name="Miyazaki D."/>
            <person name="Mochizuki H."/>
            <person name="Umetsu J."/>
            <person name="Higashi K."/>
            <person name="Shibata D."/>
            <person name="Kamiya Y."/>
            <person name="Sato N."/>
            <person name="Nakamura Y."/>
            <person name="Tabata S."/>
            <person name="Ida S."/>
            <person name="Kurokawa K."/>
            <person name="Ohta H."/>
        </authorList>
    </citation>
    <scope>NUCLEOTIDE SEQUENCE [LARGE SCALE GENOMIC DNA]</scope>
    <source>
        <strain evidence="5 6">NIES-2285</strain>
    </source>
</reference>
<accession>A0A1Y1ISA7</accession>
<dbReference type="InterPro" id="IPR037768">
    <property type="entry name" value="C2B_Copine"/>
</dbReference>
<dbReference type="GO" id="GO:0071277">
    <property type="term" value="P:cellular response to calcium ion"/>
    <property type="evidence" value="ECO:0000318"/>
    <property type="project" value="GO_Central"/>
</dbReference>
<dbReference type="InterPro" id="IPR035892">
    <property type="entry name" value="C2_domain_sf"/>
</dbReference>
<dbReference type="PANTHER" id="PTHR10857:SF106">
    <property type="entry name" value="C2 DOMAIN-CONTAINING PROTEIN"/>
    <property type="match status" value="1"/>
</dbReference>
<evidence type="ECO:0000256" key="3">
    <source>
        <dbReference type="SAM" id="MobiDB-lite"/>
    </source>
</evidence>
<dbReference type="InterPro" id="IPR000008">
    <property type="entry name" value="C2_dom"/>
</dbReference>
<protein>
    <submittedName>
        <fullName evidence="5">Calcium-dependent phospholipid-binding Copine family protein</fullName>
    </submittedName>
</protein>
<comment type="similarity">
    <text evidence="1">Belongs to the copine family.</text>
</comment>
<keyword evidence="6" id="KW-1185">Reference proteome</keyword>
<proteinExistence type="inferred from homology"/>
<dbReference type="EMBL" id="DF237668">
    <property type="protein sequence ID" value="GAQ91048.1"/>
    <property type="molecule type" value="Genomic_DNA"/>
</dbReference>
<dbReference type="CDD" id="cd04047">
    <property type="entry name" value="C2B_Copine"/>
    <property type="match status" value="1"/>
</dbReference>
<dbReference type="PROSITE" id="PS50004">
    <property type="entry name" value="C2"/>
    <property type="match status" value="2"/>
</dbReference>
<feature type="region of interest" description="Disordered" evidence="3">
    <location>
        <begin position="1"/>
        <end position="20"/>
    </location>
</feature>
<dbReference type="PANTHER" id="PTHR10857">
    <property type="entry name" value="COPINE"/>
    <property type="match status" value="1"/>
</dbReference>
<organism evidence="5 6">
    <name type="scientific">Klebsormidium nitens</name>
    <name type="common">Green alga</name>
    <name type="synonym">Ulothrix nitens</name>
    <dbReference type="NCBI Taxonomy" id="105231"/>
    <lineage>
        <taxon>Eukaryota</taxon>
        <taxon>Viridiplantae</taxon>
        <taxon>Streptophyta</taxon>
        <taxon>Klebsormidiophyceae</taxon>
        <taxon>Klebsormidiales</taxon>
        <taxon>Klebsormidiaceae</taxon>
        <taxon>Klebsormidium</taxon>
    </lineage>
</organism>
<keyword evidence="2" id="KW-0677">Repeat</keyword>
<dbReference type="Gene3D" id="2.60.40.150">
    <property type="entry name" value="C2 domain"/>
    <property type="match status" value="2"/>
</dbReference>
<feature type="domain" description="C2" evidence="4">
    <location>
        <begin position="23"/>
        <end position="156"/>
    </location>
</feature>
<dbReference type="AlphaFoldDB" id="A0A1Y1ISA7"/>
<dbReference type="Pfam" id="PF07002">
    <property type="entry name" value="Copine"/>
    <property type="match status" value="1"/>
</dbReference>
<dbReference type="GO" id="GO:0005544">
    <property type="term" value="F:calcium-dependent phospholipid binding"/>
    <property type="evidence" value="ECO:0000318"/>
    <property type="project" value="GO_Central"/>
</dbReference>
<evidence type="ECO:0000259" key="4">
    <source>
        <dbReference type="PROSITE" id="PS50004"/>
    </source>
</evidence>
<evidence type="ECO:0000313" key="5">
    <source>
        <dbReference type="EMBL" id="GAQ91048.1"/>
    </source>
</evidence>
<dbReference type="CDD" id="cd04048">
    <property type="entry name" value="C2A_Copine"/>
    <property type="match status" value="1"/>
</dbReference>
<dbReference type="InterPro" id="IPR010734">
    <property type="entry name" value="Copine_C"/>
</dbReference>
<dbReference type="OMA" id="EMAAQCV"/>
<dbReference type="InterPro" id="IPR036465">
    <property type="entry name" value="vWFA_dom_sf"/>
</dbReference>
<dbReference type="GO" id="GO:0005886">
    <property type="term" value="C:plasma membrane"/>
    <property type="evidence" value="ECO:0000318"/>
    <property type="project" value="GO_Central"/>
</dbReference>
<dbReference type="STRING" id="105231.A0A1Y1ISA7"/>
<dbReference type="InterPro" id="IPR045052">
    <property type="entry name" value="Copine"/>
</dbReference>
<dbReference type="SMART" id="SM00239">
    <property type="entry name" value="C2"/>
    <property type="match status" value="2"/>
</dbReference>
<evidence type="ECO:0000313" key="6">
    <source>
        <dbReference type="Proteomes" id="UP000054558"/>
    </source>
</evidence>
<feature type="region of interest" description="Disordered" evidence="3">
    <location>
        <begin position="580"/>
        <end position="610"/>
    </location>
</feature>
<dbReference type="Pfam" id="PF00168">
    <property type="entry name" value="C2"/>
    <property type="match status" value="2"/>
</dbReference>
<evidence type="ECO:0000256" key="2">
    <source>
        <dbReference type="ARBA" id="ARBA00022737"/>
    </source>
</evidence>
<dbReference type="OrthoDB" id="5855668at2759"/>
<evidence type="ECO:0000256" key="1">
    <source>
        <dbReference type="ARBA" id="ARBA00009048"/>
    </source>
</evidence>
<dbReference type="SUPFAM" id="SSF49562">
    <property type="entry name" value="C2 domain (Calcium/lipid-binding domain, CaLB)"/>
    <property type="match status" value="2"/>
</dbReference>
<dbReference type="SUPFAM" id="SSF53300">
    <property type="entry name" value="vWA-like"/>
    <property type="match status" value="1"/>
</dbReference>
<name>A0A1Y1ISA7_KLENI</name>
<feature type="compositionally biased region" description="Low complexity" evidence="3">
    <location>
        <begin position="590"/>
        <end position="610"/>
    </location>
</feature>
<dbReference type="InterPro" id="IPR002035">
    <property type="entry name" value="VWF_A"/>
</dbReference>
<sequence length="610" mass="66000">MGQCCSSGTDEDAVFQGSRSQAREEAQDAAALMGQARGLASPVDISISARNLKNLDTFSKSDPMAVLLTQSAAGQWREVGRTEVISNSTEPRFVKQLRALYAFEERQLMKVQLWDVDTQIGTNVSQKVDLSRQDFIGEVEFVLAEVITTAGQKLTRPVRNLQRPERAQGTVTVRAEEVTGSNANVTLRLRAESVDRKDVVGSSDPFLFLSRLNEDGTQSPVFKSEVKHNTLHPAWNPIRISLQHLCNGDLDRPLAVRVSDWNRSGKHDVIGECSTSLRDLQARAASTARLPLKNERKAVANKGYVDSGKLVVDEASVTPRPSFLEYIRGGLEVSFLVAIDFTASNGNPNDPASLHFVSPDGRFNPYQQAIVSVGEVLEFYDTDKQFPAWGFGGKLGTEPVSHCFALNGTDRNPTVDGVRGVLDAYSSAIRQVALAGPTLFTPIIHTACEYAGREPSAPDAQAYYVLLIITDGVINDMESTIGAIVHASRLPLSILIVGVGAADFSAMDVLDADERWLSHNGVAAARDIVQFVPISRLLAQNQRPGAGTGFSQQLATELLAELPQQVVGYMTSNNILPKPPRYATLDSTKPLTAAPPLAPLDPSAPSAPSL</sequence>
<feature type="domain" description="C2" evidence="4">
    <location>
        <begin position="165"/>
        <end position="292"/>
    </location>
</feature>
<dbReference type="Proteomes" id="UP000054558">
    <property type="component" value="Unassembled WGS sequence"/>
</dbReference>
<gene>
    <name evidence="5" type="ORF">KFL_007190030</name>
</gene>